<feature type="region of interest" description="Disordered" evidence="1">
    <location>
        <begin position="16"/>
        <end position="51"/>
    </location>
</feature>
<dbReference type="EMBL" id="GL573290">
    <property type="protein sequence ID" value="ELR02645.1"/>
    <property type="molecule type" value="Genomic_DNA"/>
</dbReference>
<sequence length="87" mass="9638">MQPLLRSAHRCTLKPLRTAGTGGKTTTRALSATTRARAAAEGESHYDPPTGWLWGVKPGEKIQTWALEEARRRLEVEGILKEPESKE</sequence>
<evidence type="ECO:0000256" key="1">
    <source>
        <dbReference type="SAM" id="MobiDB-lite"/>
    </source>
</evidence>
<dbReference type="STRING" id="658429.L8FNU3"/>
<dbReference type="InParanoid" id="L8FNU3"/>
<accession>L8FNU3</accession>
<name>L8FNU3_PSED2</name>
<evidence type="ECO:0000313" key="3">
    <source>
        <dbReference type="Proteomes" id="UP000011064"/>
    </source>
</evidence>
<dbReference type="AlphaFoldDB" id="L8FNU3"/>
<dbReference type="VEuPathDB" id="FungiDB:GMDG_05606"/>
<dbReference type="Proteomes" id="UP000011064">
    <property type="component" value="Unassembled WGS sequence"/>
</dbReference>
<proteinExistence type="predicted"/>
<keyword evidence="3" id="KW-1185">Reference proteome</keyword>
<protein>
    <recommendedName>
        <fullName evidence="4">NADH dehydrogenase [ubiquinone] 1 beta subcomplex subunit 11, mitochondrial</fullName>
    </recommendedName>
</protein>
<dbReference type="HOGENOM" id="CLU_138649_4_0_1"/>
<evidence type="ECO:0008006" key="4">
    <source>
        <dbReference type="Google" id="ProtNLM"/>
    </source>
</evidence>
<organism evidence="2 3">
    <name type="scientific">Pseudogymnoascus destructans (strain ATCC MYA-4855 / 20631-21)</name>
    <name type="common">Bat white-nose syndrome fungus</name>
    <name type="synonym">Geomyces destructans</name>
    <dbReference type="NCBI Taxonomy" id="658429"/>
    <lineage>
        <taxon>Eukaryota</taxon>
        <taxon>Fungi</taxon>
        <taxon>Dikarya</taxon>
        <taxon>Ascomycota</taxon>
        <taxon>Pezizomycotina</taxon>
        <taxon>Leotiomycetes</taxon>
        <taxon>Thelebolales</taxon>
        <taxon>Thelebolaceae</taxon>
        <taxon>Pseudogymnoascus</taxon>
    </lineage>
</organism>
<feature type="compositionally biased region" description="Low complexity" evidence="1">
    <location>
        <begin position="24"/>
        <end position="37"/>
    </location>
</feature>
<gene>
    <name evidence="2" type="ORF">GMDG_05606</name>
</gene>
<reference evidence="3" key="1">
    <citation type="submission" date="2010-09" db="EMBL/GenBank/DDBJ databases">
        <title>The genome sequence of Geomyces destructans 20631-21.</title>
        <authorList>
            <consortium name="The Broad Institute Genome Sequencing Platform"/>
            <person name="Cuomo C.A."/>
            <person name="Blehert D.S."/>
            <person name="Lorch J.M."/>
            <person name="Young S.K."/>
            <person name="Zeng Q."/>
            <person name="Gargeya S."/>
            <person name="Fitzgerald M."/>
            <person name="Haas B."/>
            <person name="Abouelleil A."/>
            <person name="Alvarado L."/>
            <person name="Arachchi H.M."/>
            <person name="Berlin A."/>
            <person name="Brown A."/>
            <person name="Chapman S.B."/>
            <person name="Chen Z."/>
            <person name="Dunbar C."/>
            <person name="Freedman E."/>
            <person name="Gearin G."/>
            <person name="Gellesch M."/>
            <person name="Goldberg J."/>
            <person name="Griggs A."/>
            <person name="Gujja S."/>
            <person name="Heiman D."/>
            <person name="Howarth C."/>
            <person name="Larson L."/>
            <person name="Lui A."/>
            <person name="MacDonald P.J.P."/>
            <person name="Montmayeur A."/>
            <person name="Murphy C."/>
            <person name="Neiman D."/>
            <person name="Pearson M."/>
            <person name="Priest M."/>
            <person name="Roberts A."/>
            <person name="Saif S."/>
            <person name="Shea T."/>
            <person name="Shenoy N."/>
            <person name="Sisk P."/>
            <person name="Stolte C."/>
            <person name="Sykes S."/>
            <person name="Wortman J."/>
            <person name="Nusbaum C."/>
            <person name="Birren B."/>
        </authorList>
    </citation>
    <scope>NUCLEOTIDE SEQUENCE [LARGE SCALE GENOMIC DNA]</scope>
    <source>
        <strain evidence="3">ATCC MYA-4855 / 20631-21</strain>
    </source>
</reference>
<evidence type="ECO:0000313" key="2">
    <source>
        <dbReference type="EMBL" id="ELR02645.1"/>
    </source>
</evidence>